<dbReference type="SUPFAM" id="SSF48371">
    <property type="entry name" value="ARM repeat"/>
    <property type="match status" value="1"/>
</dbReference>
<accession>A0A914WZC8</accession>
<dbReference type="WBParaSite" id="PSAMB.scaffold56size92332.g1251.t1">
    <property type="protein sequence ID" value="PSAMB.scaffold56size92332.g1251.t1"/>
    <property type="gene ID" value="PSAMB.scaffold56size92332.g1251"/>
</dbReference>
<dbReference type="Pfam" id="PF12422">
    <property type="entry name" value="Condensin2nSMC"/>
    <property type="match status" value="1"/>
</dbReference>
<dbReference type="InterPro" id="IPR011989">
    <property type="entry name" value="ARM-like"/>
</dbReference>
<evidence type="ECO:0000313" key="3">
    <source>
        <dbReference type="WBParaSite" id="PSAMB.scaffold56size92332.g1251.t1"/>
    </source>
</evidence>
<dbReference type="Proteomes" id="UP000887566">
    <property type="component" value="Unplaced"/>
</dbReference>
<evidence type="ECO:0000313" key="2">
    <source>
        <dbReference type="Proteomes" id="UP000887566"/>
    </source>
</evidence>
<dbReference type="Gene3D" id="1.25.10.10">
    <property type="entry name" value="Leucine-rich Repeat Variant"/>
    <property type="match status" value="1"/>
</dbReference>
<reference evidence="3" key="1">
    <citation type="submission" date="2022-11" db="UniProtKB">
        <authorList>
            <consortium name="WormBaseParasite"/>
        </authorList>
    </citation>
    <scope>IDENTIFICATION</scope>
</reference>
<protein>
    <submittedName>
        <fullName evidence="3">Condensin-2 complex subunit G2</fullName>
    </submittedName>
</protein>
<proteinExistence type="predicted"/>
<dbReference type="InterPro" id="IPR016024">
    <property type="entry name" value="ARM-type_fold"/>
</dbReference>
<keyword evidence="2" id="KW-1185">Reference proteome</keyword>
<organism evidence="2 3">
    <name type="scientific">Plectus sambesii</name>
    <dbReference type="NCBI Taxonomy" id="2011161"/>
    <lineage>
        <taxon>Eukaryota</taxon>
        <taxon>Metazoa</taxon>
        <taxon>Ecdysozoa</taxon>
        <taxon>Nematoda</taxon>
        <taxon>Chromadorea</taxon>
        <taxon>Plectida</taxon>
        <taxon>Plectina</taxon>
        <taxon>Plectoidea</taxon>
        <taxon>Plectidae</taxon>
        <taxon>Plectus</taxon>
    </lineage>
</organism>
<sequence>MQEKENIEELLTRAIESGQSAAIKRLYGQKDALLEILLPAANDNQNNPMGRLRARFLEAVRTPAFVKCEEGRKFIALLFGLIDVESLHSSIKSVLGHSSKTTGDHYGDIYYRAWKNATDESRPKIEEVCIQDLLNLCVTCRQNSVVSTLCHAIKAFTKQKHQRPVESMLARLLQPILWRNLAMLNSKVRLNAASLLFMVYPVRDCDLLPDERNALYRRQQDAMHTLLDDPSPAVRVVAVRGVCRVLCDYWNTLSADDIKRSLKKLIDELSKDQSAVQVRTAVFDGLRVLVDCNSAVDALRKLLPRVIRFGVNDSSDKVRLAAVQVLIALKGHRLIKFWNVLDMKTELIPRLAIEPSPLVAKALVKLMFNSYCPQGCSLDSRLFRMIDLISLSPGAARVFHRYAGSMMSVQDAVKHLQMLLQFVYMRVRQERDAHEATSNSSVSSDLAVSVADLDMDPQMTGLPEDEKENANADYSAKNLPLMAGLVDCVAVLWTVVRIDLHKPAHQSERMKWHKIAGRMLPHIMRFYTDSRMSVALLYIGSMLPESEVKYLSKSVIKKLKNLEQMQAGRGMDKEQRSLLEAACAWRFEELVKMIEEWLQEGMNTVDDNDMDETTRPRKKVKFSETEAAQPRPQQGLGYLLAILSSPTTRQRLMAEYLHILPDLFTRLDCAQQWLEQNFTRALAGHDHRLPMEASDLTLCLKLRSIIAVVIASEKQDERDERIQWFEQQVRWLDENVIQRLVELGKTDAKDDAIQVCKAFLFGLQSALLAGLRSDALEAAIGEVLRHLLNKDETVDFLLDVMEVLRELADSVMHGADHERAVDVVAPTADCLLRFIVGVLGRDGDDALDKETTTAWAKSMHDILTTVCCRGSVDVRNQCSDRLLRGITFASLHNLSAANSQIAVIENPSDDGFTCPKLTDFLIRRIVSKNGHFVQCVASQLLACIESGVLLRGDAPLVRVGGAAQLVVLLLQSSKGPSCADLRRCREALDRQLGQLDQSLVDDDMYREVRALL</sequence>
<dbReference type="PANTHER" id="PTHR16199">
    <property type="entry name" value="CONDENSIN-2 COMPLEX SUBUNIT G2"/>
    <property type="match status" value="1"/>
</dbReference>
<dbReference type="GO" id="GO:0000796">
    <property type="term" value="C:condensin complex"/>
    <property type="evidence" value="ECO:0007669"/>
    <property type="project" value="TreeGrafter"/>
</dbReference>
<dbReference type="GO" id="GO:0000070">
    <property type="term" value="P:mitotic sister chromatid segregation"/>
    <property type="evidence" value="ECO:0007669"/>
    <property type="project" value="TreeGrafter"/>
</dbReference>
<evidence type="ECO:0000256" key="1">
    <source>
        <dbReference type="SAM" id="MobiDB-lite"/>
    </source>
</evidence>
<name>A0A914WZC8_9BILA</name>
<dbReference type="InterPro" id="IPR024741">
    <property type="entry name" value="Condensin2_G2"/>
</dbReference>
<dbReference type="AlphaFoldDB" id="A0A914WZC8"/>
<dbReference type="PANTHER" id="PTHR16199:SF4">
    <property type="entry name" value="CONDENSIN-2 COMPLEX SUBUNIT G2"/>
    <property type="match status" value="1"/>
</dbReference>
<dbReference type="GO" id="GO:0005634">
    <property type="term" value="C:nucleus"/>
    <property type="evidence" value="ECO:0007669"/>
    <property type="project" value="InterPro"/>
</dbReference>
<feature type="region of interest" description="Disordered" evidence="1">
    <location>
        <begin position="605"/>
        <end position="627"/>
    </location>
</feature>